<dbReference type="SUPFAM" id="SSF89550">
    <property type="entry name" value="PHP domain-like"/>
    <property type="match status" value="1"/>
</dbReference>
<dbReference type="AlphaFoldDB" id="A0A5E4LNA6"/>
<dbReference type="Proteomes" id="UP000789941">
    <property type="component" value="Unassembled WGS sequence"/>
</dbReference>
<sequence length="517" mass="59184">MAQALARELPCRRRVEDRVVDAMARAGFPLLRRNVLYEKPIGRILYPENELIFNRGLDGKSSNFCVFAKREEDGTLVLHHYNPDQTAITLKREQFIRKFVLTESASDKEIDDAVQQIKDDAAKKKPNQFFFAPHNHFGAVSPPYVDDLGNEVKPKPVKFDDGVSFLTDNIRKALFYNIDYYALSSHNSYARRIADFMHWVGHLMGMAPIPSMELTLPLKEPNGPHILLWMKDGKVADRVKRTILDKGTKLDMPSYFVGIPMEKILKILFDYQRNNLLALALAHPVNFNSPNLPIPVVGMFSAVDTDALYEDEPLTLRKVHEIARQFDSVAMWNTSLYKKRHEMHIGNDELRDYLRYLNHKHIGNKRLWVNQTNFALAHELHQKYGVYTHFETDEHKTMPFVDDPNGGYVIGGDSLGMGMTVIEIPENVTYIKKPSPSQIIDLIRSKAVDMYGIVFAVKRAEAITVYSERAAIPDELRAKNAKYEHVGVMRYAGMLIKDLFSFLFTGQDERIGHMPGD</sequence>
<accession>A0A5E4LNA6</accession>
<reference evidence="1 2" key="1">
    <citation type="submission" date="2019-08" db="EMBL/GenBank/DDBJ databases">
        <authorList>
            <person name="Vazquez-Campos X."/>
        </authorList>
    </citation>
    <scope>NUCLEOTIDE SEQUENCE [LARGE SCALE GENOMIC DNA]</scope>
    <source>
        <strain evidence="1">LFW-283_2</strain>
    </source>
</reference>
<gene>
    <name evidence="1" type="ORF">LFW2832_01293</name>
</gene>
<protein>
    <submittedName>
        <fullName evidence="1">Uncharacterized protein</fullName>
    </submittedName>
</protein>
<name>A0A5E4LNA6_9ARCH</name>
<dbReference type="EMBL" id="CABMJJ010000003">
    <property type="protein sequence ID" value="VVC02889.1"/>
    <property type="molecule type" value="Genomic_DNA"/>
</dbReference>
<organism evidence="1 2">
    <name type="scientific">Candidatus Bilamarchaeum dharawalense</name>
    <dbReference type="NCBI Taxonomy" id="2885759"/>
    <lineage>
        <taxon>Archaea</taxon>
        <taxon>Candidatus Micrarchaeota</taxon>
        <taxon>Candidatus Micrarchaeia</taxon>
        <taxon>Candidatus Anstonellales</taxon>
        <taxon>Candidatus Bilamarchaeaceae</taxon>
        <taxon>Candidatus Bilamarchaeum</taxon>
    </lineage>
</organism>
<evidence type="ECO:0000313" key="1">
    <source>
        <dbReference type="EMBL" id="VVC02889.1"/>
    </source>
</evidence>
<proteinExistence type="predicted"/>
<dbReference type="InterPro" id="IPR016195">
    <property type="entry name" value="Pol/histidinol_Pase-like"/>
</dbReference>
<comment type="caution">
    <text evidence="1">The sequence shown here is derived from an EMBL/GenBank/DDBJ whole genome shotgun (WGS) entry which is preliminary data.</text>
</comment>
<evidence type="ECO:0000313" key="2">
    <source>
        <dbReference type="Proteomes" id="UP000789941"/>
    </source>
</evidence>